<dbReference type="OrthoDB" id="6612291at2759"/>
<reference evidence="1" key="2">
    <citation type="submission" date="2015-06" db="UniProtKB">
        <authorList>
            <consortium name="EnsemblPlants"/>
        </authorList>
    </citation>
    <scope>IDENTIFICATION</scope>
    <source>
        <strain evidence="1">DM1-3 516 R44</strain>
    </source>
</reference>
<protein>
    <submittedName>
        <fullName evidence="1">Sugar transporter</fullName>
    </submittedName>
</protein>
<dbReference type="HOGENOM" id="CLU_2780822_0_0_1"/>
<sequence>MTNNQDKDCHKASFHRAIVTLLIFAAFLLTPLVGDYCLREHETASASASSRSHIYYRVPIVVIFVYPFF</sequence>
<accession>M1BDC8</accession>
<name>M1BDC8_SOLTU</name>
<gene>
    <name evidence="1" type="primary">LOC102605214</name>
</gene>
<evidence type="ECO:0000313" key="2">
    <source>
        <dbReference type="Proteomes" id="UP000011115"/>
    </source>
</evidence>
<dbReference type="EnsemblPlants" id="PGSC0003DMT400042616">
    <property type="protein sequence ID" value="PGSC0003DMT400042616"/>
    <property type="gene ID" value="PGSC0003DMG400016530"/>
</dbReference>
<organism evidence="1 2">
    <name type="scientific">Solanum tuberosum</name>
    <name type="common">Potato</name>
    <dbReference type="NCBI Taxonomy" id="4113"/>
    <lineage>
        <taxon>Eukaryota</taxon>
        <taxon>Viridiplantae</taxon>
        <taxon>Streptophyta</taxon>
        <taxon>Embryophyta</taxon>
        <taxon>Tracheophyta</taxon>
        <taxon>Spermatophyta</taxon>
        <taxon>Magnoliopsida</taxon>
        <taxon>eudicotyledons</taxon>
        <taxon>Gunneridae</taxon>
        <taxon>Pentapetalae</taxon>
        <taxon>asterids</taxon>
        <taxon>lamiids</taxon>
        <taxon>Solanales</taxon>
        <taxon>Solanaceae</taxon>
        <taxon>Solanoideae</taxon>
        <taxon>Solaneae</taxon>
        <taxon>Solanum</taxon>
    </lineage>
</organism>
<keyword evidence="2" id="KW-1185">Reference proteome</keyword>
<proteinExistence type="predicted"/>
<reference evidence="2" key="1">
    <citation type="journal article" date="2011" name="Nature">
        <title>Genome sequence and analysis of the tuber crop potato.</title>
        <authorList>
            <consortium name="The Potato Genome Sequencing Consortium"/>
        </authorList>
    </citation>
    <scope>NUCLEOTIDE SEQUENCE [LARGE SCALE GENOMIC DNA]</scope>
    <source>
        <strain evidence="2">cv. DM1-3 516 R44</strain>
    </source>
</reference>
<dbReference type="ExpressionAtlas" id="M1BDC8">
    <property type="expression patterns" value="baseline"/>
</dbReference>
<dbReference type="Gramene" id="PGSC0003DMT400042616">
    <property type="protein sequence ID" value="PGSC0003DMT400042616"/>
    <property type="gene ID" value="PGSC0003DMG400016530"/>
</dbReference>
<dbReference type="Proteomes" id="UP000011115">
    <property type="component" value="Unassembled WGS sequence"/>
</dbReference>
<evidence type="ECO:0000313" key="1">
    <source>
        <dbReference type="EnsemblPlants" id="PGSC0003DMT400042616"/>
    </source>
</evidence>
<dbReference type="AlphaFoldDB" id="M1BDC8"/>